<feature type="transmembrane region" description="Helical" evidence="5">
    <location>
        <begin position="258"/>
        <end position="278"/>
    </location>
</feature>
<dbReference type="STRING" id="1121302.SAMN02745163_01876"/>
<feature type="transmembrane region" description="Helical" evidence="5">
    <location>
        <begin position="54"/>
        <end position="74"/>
    </location>
</feature>
<evidence type="ECO:0000256" key="4">
    <source>
        <dbReference type="ARBA" id="ARBA00023136"/>
    </source>
</evidence>
<evidence type="ECO:0000256" key="1">
    <source>
        <dbReference type="ARBA" id="ARBA00004141"/>
    </source>
</evidence>
<dbReference type="EMBL" id="FQZB01000008">
    <property type="protein sequence ID" value="SHJ40211.1"/>
    <property type="molecule type" value="Genomic_DNA"/>
</dbReference>
<name>A0A1M6J0J8_9CLOT</name>
<evidence type="ECO:0000256" key="5">
    <source>
        <dbReference type="SAM" id="Phobius"/>
    </source>
</evidence>
<dbReference type="Proteomes" id="UP000184310">
    <property type="component" value="Unassembled WGS sequence"/>
</dbReference>
<sequence length="280" mass="32536">MNEKTYHVLTPIIVFILMLSIIFSTDNFVIIITIILFNLLILKIKNQKEKIKNSLIYFLPFALLIILFNCLFVTAGSKVLFEIFDKVFTLEALIYGAIMSGKLYGAICTFFFLDVLVDSDKAVSYFSHKLPKSTLLIMVGVKLIPNLKERFERLKEIYILRGIDFNEKSKFKQVKNYMPLMLILLEDTLDQSFIIGEGAYVRGFLSNRRTYYMKEKFEKQDFIIITLSLATLSIYLISCHLGYMKFDIYSGVKFNNCINLGVSSLFLCFNLIFIIMFLRE</sequence>
<organism evidence="6 7">
    <name type="scientific">Clostridium cavendishii DSM 21758</name>
    <dbReference type="NCBI Taxonomy" id="1121302"/>
    <lineage>
        <taxon>Bacteria</taxon>
        <taxon>Bacillati</taxon>
        <taxon>Bacillota</taxon>
        <taxon>Clostridia</taxon>
        <taxon>Eubacteriales</taxon>
        <taxon>Clostridiaceae</taxon>
        <taxon>Clostridium</taxon>
    </lineage>
</organism>
<evidence type="ECO:0000256" key="2">
    <source>
        <dbReference type="ARBA" id="ARBA00022692"/>
    </source>
</evidence>
<feature type="transmembrane region" description="Helical" evidence="5">
    <location>
        <begin position="12"/>
        <end position="42"/>
    </location>
</feature>
<feature type="transmembrane region" description="Helical" evidence="5">
    <location>
        <begin position="94"/>
        <end position="117"/>
    </location>
</feature>
<dbReference type="Pfam" id="PF02361">
    <property type="entry name" value="CbiQ"/>
    <property type="match status" value="1"/>
</dbReference>
<keyword evidence="3 5" id="KW-1133">Transmembrane helix</keyword>
<keyword evidence="2 5" id="KW-0812">Transmembrane</keyword>
<accession>A0A1M6J0J8</accession>
<comment type="subcellular location">
    <subcellularLocation>
        <location evidence="1">Membrane</location>
        <topology evidence="1">Multi-pass membrane protein</topology>
    </subcellularLocation>
</comment>
<dbReference type="GO" id="GO:0005886">
    <property type="term" value="C:plasma membrane"/>
    <property type="evidence" value="ECO:0007669"/>
    <property type="project" value="UniProtKB-ARBA"/>
</dbReference>
<gene>
    <name evidence="6" type="ORF">SAMN02745163_01876</name>
</gene>
<dbReference type="AlphaFoldDB" id="A0A1M6J0J8"/>
<dbReference type="InterPro" id="IPR003339">
    <property type="entry name" value="ABC/ECF_trnsptr_transmembrane"/>
</dbReference>
<evidence type="ECO:0000313" key="6">
    <source>
        <dbReference type="EMBL" id="SHJ40211.1"/>
    </source>
</evidence>
<evidence type="ECO:0000313" key="7">
    <source>
        <dbReference type="Proteomes" id="UP000184310"/>
    </source>
</evidence>
<feature type="transmembrane region" description="Helical" evidence="5">
    <location>
        <begin position="222"/>
        <end position="243"/>
    </location>
</feature>
<protein>
    <submittedName>
        <fullName evidence="6">Energy-coupling factor transport system permease protein</fullName>
    </submittedName>
</protein>
<keyword evidence="7" id="KW-1185">Reference proteome</keyword>
<dbReference type="CDD" id="cd16914">
    <property type="entry name" value="EcfT"/>
    <property type="match status" value="1"/>
</dbReference>
<dbReference type="RefSeq" id="WP_072986415.1">
    <property type="nucleotide sequence ID" value="NZ_FQZB01000008.1"/>
</dbReference>
<proteinExistence type="predicted"/>
<reference evidence="6 7" key="1">
    <citation type="submission" date="2016-11" db="EMBL/GenBank/DDBJ databases">
        <authorList>
            <person name="Jaros S."/>
            <person name="Januszkiewicz K."/>
            <person name="Wedrychowicz H."/>
        </authorList>
    </citation>
    <scope>NUCLEOTIDE SEQUENCE [LARGE SCALE GENOMIC DNA]</scope>
    <source>
        <strain evidence="6 7">DSM 21758</strain>
    </source>
</reference>
<evidence type="ECO:0000256" key="3">
    <source>
        <dbReference type="ARBA" id="ARBA00022989"/>
    </source>
</evidence>
<keyword evidence="4 5" id="KW-0472">Membrane</keyword>
<dbReference type="OrthoDB" id="1891007at2"/>